<dbReference type="AlphaFoldDB" id="A0A813R1C9"/>
<name>A0A813R1C9_9BILA</name>
<proteinExistence type="predicted"/>
<dbReference type="Proteomes" id="UP000663832">
    <property type="component" value="Unassembled WGS sequence"/>
</dbReference>
<dbReference type="EMBL" id="CAJNOM010000068">
    <property type="protein sequence ID" value="CAF0971030.1"/>
    <property type="molecule type" value="Genomic_DNA"/>
</dbReference>
<evidence type="ECO:0000313" key="2">
    <source>
        <dbReference type="EMBL" id="CAF0775106.1"/>
    </source>
</evidence>
<comment type="caution">
    <text evidence="2">The sequence shown here is derived from an EMBL/GenBank/DDBJ whole genome shotgun (WGS) entry which is preliminary data.</text>
</comment>
<feature type="signal peptide" evidence="1">
    <location>
        <begin position="1"/>
        <end position="25"/>
    </location>
</feature>
<keyword evidence="1" id="KW-0732">Signal</keyword>
<keyword evidence="5" id="KW-1185">Reference proteome</keyword>
<protein>
    <submittedName>
        <fullName evidence="2">Uncharacterized protein</fullName>
    </submittedName>
</protein>
<evidence type="ECO:0000313" key="5">
    <source>
        <dbReference type="Proteomes" id="UP000663832"/>
    </source>
</evidence>
<feature type="chain" id="PRO_5036409222" evidence="1">
    <location>
        <begin position="26"/>
        <end position="74"/>
    </location>
</feature>
<dbReference type="Proteomes" id="UP000663877">
    <property type="component" value="Unassembled WGS sequence"/>
</dbReference>
<evidence type="ECO:0000256" key="1">
    <source>
        <dbReference type="SAM" id="SignalP"/>
    </source>
</evidence>
<dbReference type="EMBL" id="CAJNOI010000047">
    <property type="protein sequence ID" value="CAF0935409.1"/>
    <property type="molecule type" value="Genomic_DNA"/>
</dbReference>
<accession>A0A813R1C9</accession>
<organism evidence="2 5">
    <name type="scientific">Adineta steineri</name>
    <dbReference type="NCBI Taxonomy" id="433720"/>
    <lineage>
        <taxon>Eukaryota</taxon>
        <taxon>Metazoa</taxon>
        <taxon>Spiralia</taxon>
        <taxon>Gnathifera</taxon>
        <taxon>Rotifera</taxon>
        <taxon>Eurotatoria</taxon>
        <taxon>Bdelloidea</taxon>
        <taxon>Adinetida</taxon>
        <taxon>Adinetidae</taxon>
        <taxon>Adineta</taxon>
    </lineage>
</organism>
<gene>
    <name evidence="3" type="ORF">BJG266_LOCUS12336</name>
    <name evidence="4" type="ORF">QVE165_LOCUS13338</name>
    <name evidence="2" type="ORF">QVE165_LOCUS2836</name>
</gene>
<sequence length="74" mass="7774">MQNITQNVCLVVLLVSMATCKMVRVHQEVEEPNLAQKPTSAVFRSDGDDCGDDVVCGTCNSCNAGHCAGVDCAA</sequence>
<reference evidence="2" key="1">
    <citation type="submission" date="2021-02" db="EMBL/GenBank/DDBJ databases">
        <authorList>
            <person name="Nowell W R."/>
        </authorList>
    </citation>
    <scope>NUCLEOTIDE SEQUENCE</scope>
</reference>
<evidence type="ECO:0000313" key="3">
    <source>
        <dbReference type="EMBL" id="CAF0935409.1"/>
    </source>
</evidence>
<evidence type="ECO:0000313" key="4">
    <source>
        <dbReference type="EMBL" id="CAF0971030.1"/>
    </source>
</evidence>
<dbReference type="EMBL" id="CAJNOM010000009">
    <property type="protein sequence ID" value="CAF0775106.1"/>
    <property type="molecule type" value="Genomic_DNA"/>
</dbReference>